<proteinExistence type="predicted"/>
<dbReference type="AlphaFoldDB" id="Q9TYR5"/>
<dbReference type="eggNOG" id="ENOG502TFN9">
    <property type="taxonomic scope" value="Eukaryota"/>
</dbReference>
<evidence type="ECO:0000256" key="4">
    <source>
        <dbReference type="ARBA" id="ARBA00023136"/>
    </source>
</evidence>
<dbReference type="RefSeq" id="NP_500880.1">
    <property type="nucleotide sequence ID" value="NM_068479.1"/>
</dbReference>
<accession>Q9TYR5</accession>
<dbReference type="SMR" id="Q9TYR5"/>
<feature type="transmembrane region" description="Helical" evidence="5">
    <location>
        <begin position="235"/>
        <end position="257"/>
    </location>
</feature>
<keyword evidence="8" id="KW-1185">Reference proteome</keyword>
<dbReference type="PANTHER" id="PTHR24224">
    <property type="entry name" value="CARDIOACCELERATORY PEPTIDE RECEPTOR-RELATED"/>
    <property type="match status" value="1"/>
</dbReference>
<dbReference type="GeneID" id="186686"/>
<gene>
    <name evidence="7 9" type="primary">srv-21</name>
    <name evidence="7" type="ORF">CELE_H04M03.8</name>
    <name evidence="9" type="ORF">H04M03.8</name>
</gene>
<dbReference type="FunFam" id="1.20.1070.10:FF:000430">
    <property type="entry name" value="Serpentine Receptor, class V"/>
    <property type="match status" value="1"/>
</dbReference>
<dbReference type="CTD" id="186686"/>
<keyword evidence="4 5" id="KW-0472">Membrane</keyword>
<feature type="transmembrane region" description="Helical" evidence="5">
    <location>
        <begin position="148"/>
        <end position="166"/>
    </location>
</feature>
<keyword evidence="3 5" id="KW-1133">Transmembrane helix</keyword>
<keyword evidence="7" id="KW-0675">Receptor</keyword>
<dbReference type="InterPro" id="IPR017452">
    <property type="entry name" value="GPCR_Rhodpsn_7TM"/>
</dbReference>
<evidence type="ECO:0000256" key="2">
    <source>
        <dbReference type="ARBA" id="ARBA00022692"/>
    </source>
</evidence>
<dbReference type="Proteomes" id="UP000001940">
    <property type="component" value="Chromosome IV"/>
</dbReference>
<evidence type="ECO:0000313" key="8">
    <source>
        <dbReference type="Proteomes" id="UP000001940"/>
    </source>
</evidence>
<dbReference type="Pfam" id="PF10323">
    <property type="entry name" value="7TM_GPCR_Srv"/>
    <property type="match status" value="1"/>
</dbReference>
<dbReference type="HOGENOM" id="CLU_055887_1_0_1"/>
<dbReference type="EMBL" id="BX284604">
    <property type="protein sequence ID" value="CCD63381.1"/>
    <property type="molecule type" value="Genomic_DNA"/>
</dbReference>
<feature type="transmembrane region" description="Helical" evidence="5">
    <location>
        <begin position="24"/>
        <end position="45"/>
    </location>
</feature>
<feature type="transmembrane region" description="Helical" evidence="5">
    <location>
        <begin position="57"/>
        <end position="77"/>
    </location>
</feature>
<dbReference type="PANTHER" id="PTHR24224:SF12">
    <property type="entry name" value="G-PROTEIN COUPLED RECEPTORS FAMILY 1 PROFILE DOMAIN-CONTAINING PROTEIN-RELATED"/>
    <property type="match status" value="1"/>
</dbReference>
<evidence type="ECO:0000313" key="7">
    <source>
        <dbReference type="EMBL" id="CCD63381.1"/>
    </source>
</evidence>
<dbReference type="InParanoid" id="Q9TYR5"/>
<feature type="transmembrane region" description="Helical" evidence="5">
    <location>
        <begin position="106"/>
        <end position="127"/>
    </location>
</feature>
<dbReference type="InterPro" id="IPR052665">
    <property type="entry name" value="Neuropeptide-GPCR"/>
</dbReference>
<dbReference type="Gene3D" id="1.20.1070.10">
    <property type="entry name" value="Rhodopsin 7-helix transmembrane proteins"/>
    <property type="match status" value="1"/>
</dbReference>
<dbReference type="SUPFAM" id="SSF81321">
    <property type="entry name" value="Family A G protein-coupled receptor-like"/>
    <property type="match status" value="1"/>
</dbReference>
<evidence type="ECO:0000259" key="6">
    <source>
        <dbReference type="PROSITE" id="PS50262"/>
    </source>
</evidence>
<protein>
    <submittedName>
        <fullName evidence="7">G-protein coupled receptors family 1 profile domain-containing protein</fullName>
    </submittedName>
</protein>
<dbReference type="OrthoDB" id="5868253at2759"/>
<dbReference type="PROSITE" id="PS50262">
    <property type="entry name" value="G_PROTEIN_RECEP_F1_2"/>
    <property type="match status" value="1"/>
</dbReference>
<dbReference type="PaxDb" id="6239-H04M03.8"/>
<evidence type="ECO:0000256" key="1">
    <source>
        <dbReference type="ARBA" id="ARBA00004370"/>
    </source>
</evidence>
<sequence>MSSNETEVIEQNNSLIGKFYWNYLIYYFLCIAILPVYILIVACILKSRKHSAMFQTTFYTILIQHCIADILALPFYATLRLSYTLWPHVFYDLKDFGIAAISFNGMYWFIIIRCYGITLMTVQRYFIIGRPTDRSTLFMQSLKPWKVVLIYWFPPVIFCVIFYSHMDITYDSPEQMKYVTDPDVIEGSSRTAFFYVLFSCLICLICYGFILKIVRSKSQTASVSIQREVRLAFQVLLSFLAKLVMMIYFLLIFITSLCSAGTIRDMVFVVAVRRNFPTAYGTLSFIGPFTILIFNNDVYRNVRRMIFRNKISKFTVT</sequence>
<feature type="transmembrane region" description="Helical" evidence="5">
    <location>
        <begin position="277"/>
        <end position="295"/>
    </location>
</feature>
<dbReference type="STRING" id="6239.H04M03.8.1"/>
<evidence type="ECO:0000256" key="5">
    <source>
        <dbReference type="SAM" id="Phobius"/>
    </source>
</evidence>
<dbReference type="InterPro" id="IPR019426">
    <property type="entry name" value="7TM_GPCR_serpentine_rcpt_Srv"/>
</dbReference>
<organism evidence="7 8">
    <name type="scientific">Caenorhabditis elegans</name>
    <dbReference type="NCBI Taxonomy" id="6239"/>
    <lineage>
        <taxon>Eukaryota</taxon>
        <taxon>Metazoa</taxon>
        <taxon>Ecdysozoa</taxon>
        <taxon>Nematoda</taxon>
        <taxon>Chromadorea</taxon>
        <taxon>Rhabditida</taxon>
        <taxon>Rhabditina</taxon>
        <taxon>Rhabditomorpha</taxon>
        <taxon>Rhabditoidea</taxon>
        <taxon>Rhabditidae</taxon>
        <taxon>Peloderinae</taxon>
        <taxon>Caenorhabditis</taxon>
    </lineage>
</organism>
<evidence type="ECO:0000313" key="9">
    <source>
        <dbReference type="WormBase" id="H04M03.8"/>
    </source>
</evidence>
<evidence type="ECO:0000256" key="3">
    <source>
        <dbReference type="ARBA" id="ARBA00022989"/>
    </source>
</evidence>
<dbReference type="AGR" id="WB:WBGene00005732"/>
<feature type="transmembrane region" description="Helical" evidence="5">
    <location>
        <begin position="192"/>
        <end position="214"/>
    </location>
</feature>
<dbReference type="KEGG" id="cel:CELE_H04M03.8"/>
<feature type="domain" description="G-protein coupled receptors family 1 profile" evidence="6">
    <location>
        <begin position="36"/>
        <end position="240"/>
    </location>
</feature>
<dbReference type="GO" id="GO:0016020">
    <property type="term" value="C:membrane"/>
    <property type="evidence" value="ECO:0000318"/>
    <property type="project" value="GO_Central"/>
</dbReference>
<dbReference type="FunCoup" id="Q9TYR5">
    <property type="interactions" value="6"/>
</dbReference>
<reference evidence="7 8" key="1">
    <citation type="journal article" date="1998" name="Science">
        <title>Genome sequence of the nematode C. elegans: a platform for investigating biology.</title>
        <authorList>
            <consortium name="The C. elegans sequencing consortium"/>
            <person name="Sulson J.E."/>
            <person name="Waterston R."/>
        </authorList>
    </citation>
    <scope>NUCLEOTIDE SEQUENCE [LARGE SCALE GENOMIC DNA]</scope>
    <source>
        <strain evidence="7 8">Bristol N2</strain>
    </source>
</reference>
<dbReference type="PhylomeDB" id="Q9TYR5"/>
<name>Q9TYR5_CAEEL</name>
<dbReference type="PIR" id="T33861">
    <property type="entry name" value="T33861"/>
</dbReference>
<dbReference type="UCSC" id="H04M03.8">
    <property type="organism name" value="c. elegans"/>
</dbReference>
<keyword evidence="2 5" id="KW-0812">Transmembrane</keyword>
<dbReference type="WormBase" id="H04M03.8">
    <property type="protein sequence ID" value="CE20927"/>
    <property type="gene ID" value="WBGene00005732"/>
    <property type="gene designation" value="srv-21"/>
</dbReference>
<comment type="subcellular location">
    <subcellularLocation>
        <location evidence="1">Membrane</location>
    </subcellularLocation>
</comment>